<evidence type="ECO:0000313" key="3">
    <source>
        <dbReference type="Proteomes" id="UP000037558"/>
    </source>
</evidence>
<sequence length="107" mass="12664">MSHFSDYYAVIFTSTRTPMQKGYEEMAIKMVELAEQQKGFLGIESAQDSSLGITISYWESLEDINQWRNHAAHKVAQEKGKSEWYESFSLRVCKIEREHHFKRERLE</sequence>
<keyword evidence="3" id="KW-1185">Reference proteome</keyword>
<dbReference type="InterPro" id="IPR052936">
    <property type="entry name" value="Jasmonate_Hydroxylase-like"/>
</dbReference>
<dbReference type="PATRIC" id="fig|284581.3.peg.2004"/>
<dbReference type="PANTHER" id="PTHR37811:SF2">
    <property type="entry name" value="ABM DOMAIN-CONTAINING PROTEIN"/>
    <property type="match status" value="1"/>
</dbReference>
<name>A0A0M0L6I5_9BACI</name>
<proteinExistence type="predicted"/>
<dbReference type="InterPro" id="IPR007138">
    <property type="entry name" value="ABM_dom"/>
</dbReference>
<feature type="domain" description="ABM" evidence="1">
    <location>
        <begin position="8"/>
        <end position="79"/>
    </location>
</feature>
<dbReference type="OrthoDB" id="9798439at2"/>
<evidence type="ECO:0000313" key="2">
    <source>
        <dbReference type="EMBL" id="KOO46654.1"/>
    </source>
</evidence>
<dbReference type="AlphaFoldDB" id="A0A0M0L6I5"/>
<dbReference type="PANTHER" id="PTHR37811">
    <property type="entry name" value="BLL5343 PROTEIN"/>
    <property type="match status" value="1"/>
</dbReference>
<dbReference type="Pfam" id="PF03992">
    <property type="entry name" value="ABM"/>
    <property type="match status" value="1"/>
</dbReference>
<dbReference type="SUPFAM" id="SSF54909">
    <property type="entry name" value="Dimeric alpha+beta barrel"/>
    <property type="match status" value="1"/>
</dbReference>
<dbReference type="Gene3D" id="3.30.70.100">
    <property type="match status" value="1"/>
</dbReference>
<gene>
    <name evidence="2" type="ORF">AMD01_09655</name>
</gene>
<comment type="caution">
    <text evidence="2">The sequence shown here is derived from an EMBL/GenBank/DDBJ whole genome shotgun (WGS) entry which is preliminary data.</text>
</comment>
<reference evidence="3" key="1">
    <citation type="submission" date="2015-08" db="EMBL/GenBank/DDBJ databases">
        <title>Fjat-14210 dsm16467.</title>
        <authorList>
            <person name="Liu B."/>
            <person name="Wang J."/>
            <person name="Zhu Y."/>
            <person name="Liu G."/>
            <person name="Chen Q."/>
            <person name="Chen Z."/>
            <person name="Lan J."/>
            <person name="Che J."/>
            <person name="Ge C."/>
            <person name="Shi H."/>
            <person name="Pan Z."/>
            <person name="Liu X."/>
        </authorList>
    </citation>
    <scope>NUCLEOTIDE SEQUENCE [LARGE SCALE GENOMIC DNA]</scope>
    <source>
        <strain evidence="3">DSM 16467</strain>
    </source>
</reference>
<evidence type="ECO:0000259" key="1">
    <source>
        <dbReference type="Pfam" id="PF03992"/>
    </source>
</evidence>
<dbReference type="Proteomes" id="UP000037558">
    <property type="component" value="Unassembled WGS sequence"/>
</dbReference>
<dbReference type="RefSeq" id="WP_053401749.1">
    <property type="nucleotide sequence ID" value="NZ_JAUKEN010000001.1"/>
</dbReference>
<dbReference type="InterPro" id="IPR011008">
    <property type="entry name" value="Dimeric_a/b-barrel"/>
</dbReference>
<accession>A0A0M0L6I5</accession>
<dbReference type="STRING" id="284581.AMD01_09655"/>
<protein>
    <submittedName>
        <fullName evidence="2">JEMB protein</fullName>
    </submittedName>
</protein>
<dbReference type="EMBL" id="LILC01000013">
    <property type="protein sequence ID" value="KOO46654.1"/>
    <property type="molecule type" value="Genomic_DNA"/>
</dbReference>
<organism evidence="2 3">
    <name type="scientific">Priestia koreensis</name>
    <dbReference type="NCBI Taxonomy" id="284581"/>
    <lineage>
        <taxon>Bacteria</taxon>
        <taxon>Bacillati</taxon>
        <taxon>Bacillota</taxon>
        <taxon>Bacilli</taxon>
        <taxon>Bacillales</taxon>
        <taxon>Bacillaceae</taxon>
        <taxon>Priestia</taxon>
    </lineage>
</organism>